<sequence>MNKIIRFVFIVFLVAILIAIRGFVAPFFYDPLHDYFLGDYLHISIPTINFGRFFLHLGFRYFLNTIVSLGVIYLVFSNLEYLVFSVKFYLLAFLILGLFLFLILYFNINSNMLLFYIRRFLIHPLFVFILLPAFYYQNLKQRN</sequence>
<proteinExistence type="predicted"/>
<feature type="transmembrane region" description="Helical" evidence="1">
    <location>
        <begin position="7"/>
        <end position="29"/>
    </location>
</feature>
<reference evidence="3" key="1">
    <citation type="journal article" date="2019" name="Int. J. Syst. Evol. Microbiol.">
        <title>The Global Catalogue of Microorganisms (GCM) 10K type strain sequencing project: providing services to taxonomists for standard genome sequencing and annotation.</title>
        <authorList>
            <consortium name="The Broad Institute Genomics Platform"/>
            <consortium name="The Broad Institute Genome Sequencing Center for Infectious Disease"/>
            <person name="Wu L."/>
            <person name="Ma J."/>
        </authorList>
    </citation>
    <scope>NUCLEOTIDE SEQUENCE [LARGE SCALE GENOMIC DNA]</scope>
    <source>
        <strain evidence="3">CCUG 62221</strain>
    </source>
</reference>
<dbReference type="InterPro" id="IPR026414">
    <property type="entry name" value="ExosoTase_F-assoc_memb"/>
</dbReference>
<dbReference type="Proteomes" id="UP001597241">
    <property type="component" value="Unassembled WGS sequence"/>
</dbReference>
<keyword evidence="1" id="KW-0812">Transmembrane</keyword>
<evidence type="ECO:0000313" key="3">
    <source>
        <dbReference type="Proteomes" id="UP001597241"/>
    </source>
</evidence>
<name>A0ABW3WN83_9FLAO</name>
<gene>
    <name evidence="2" type="ORF">ACFQ5N_05945</name>
</gene>
<dbReference type="NCBIfam" id="TIGR04127">
    <property type="entry name" value="flavo_near_exo"/>
    <property type="match status" value="1"/>
</dbReference>
<evidence type="ECO:0000256" key="1">
    <source>
        <dbReference type="SAM" id="Phobius"/>
    </source>
</evidence>
<comment type="caution">
    <text evidence="2">The sequence shown here is derived from an EMBL/GenBank/DDBJ whole genome shotgun (WGS) entry which is preliminary data.</text>
</comment>
<keyword evidence="1" id="KW-0472">Membrane</keyword>
<dbReference type="RefSeq" id="WP_386808572.1">
    <property type="nucleotide sequence ID" value="NZ_JBHTMV010000003.1"/>
</dbReference>
<keyword evidence="3" id="KW-1185">Reference proteome</keyword>
<feature type="transmembrane region" description="Helical" evidence="1">
    <location>
        <begin position="120"/>
        <end position="136"/>
    </location>
</feature>
<keyword evidence="1" id="KW-1133">Transmembrane helix</keyword>
<feature type="transmembrane region" description="Helical" evidence="1">
    <location>
        <begin position="88"/>
        <end position="108"/>
    </location>
</feature>
<feature type="transmembrane region" description="Helical" evidence="1">
    <location>
        <begin position="59"/>
        <end position="76"/>
    </location>
</feature>
<dbReference type="EMBL" id="JBHTMV010000003">
    <property type="protein sequence ID" value="MFD1293372.1"/>
    <property type="molecule type" value="Genomic_DNA"/>
</dbReference>
<protein>
    <submittedName>
        <fullName evidence="2">Exosortase F system-associated protein</fullName>
    </submittedName>
</protein>
<organism evidence="2 3">
    <name type="scientific">Lutibacter holmesii</name>
    <dbReference type="NCBI Taxonomy" id="1137985"/>
    <lineage>
        <taxon>Bacteria</taxon>
        <taxon>Pseudomonadati</taxon>
        <taxon>Bacteroidota</taxon>
        <taxon>Flavobacteriia</taxon>
        <taxon>Flavobacteriales</taxon>
        <taxon>Flavobacteriaceae</taxon>
        <taxon>Lutibacter</taxon>
    </lineage>
</organism>
<accession>A0ABW3WN83</accession>
<evidence type="ECO:0000313" key="2">
    <source>
        <dbReference type="EMBL" id="MFD1293372.1"/>
    </source>
</evidence>